<protein>
    <recommendedName>
        <fullName evidence="4">N-acetyltransferase domain-containing protein</fullName>
    </recommendedName>
</protein>
<feature type="region of interest" description="Disordered" evidence="3">
    <location>
        <begin position="214"/>
        <end position="243"/>
    </location>
</feature>
<evidence type="ECO:0000313" key="6">
    <source>
        <dbReference type="Proteomes" id="UP000632535"/>
    </source>
</evidence>
<dbReference type="Gene3D" id="3.40.630.30">
    <property type="match status" value="1"/>
</dbReference>
<dbReference type="PANTHER" id="PTHR43877">
    <property type="entry name" value="AMINOALKYLPHOSPHONATE N-ACETYLTRANSFERASE-RELATED-RELATED"/>
    <property type="match status" value="1"/>
</dbReference>
<keyword evidence="6" id="KW-1185">Reference proteome</keyword>
<dbReference type="PANTHER" id="PTHR43877:SF1">
    <property type="entry name" value="ACETYLTRANSFERASE"/>
    <property type="match status" value="1"/>
</dbReference>
<organism evidence="5 6">
    <name type="scientific">Isoptericola cucumis</name>
    <dbReference type="NCBI Taxonomy" id="1776856"/>
    <lineage>
        <taxon>Bacteria</taxon>
        <taxon>Bacillati</taxon>
        <taxon>Actinomycetota</taxon>
        <taxon>Actinomycetes</taxon>
        <taxon>Micrococcales</taxon>
        <taxon>Promicromonosporaceae</taxon>
        <taxon>Isoptericola</taxon>
    </lineage>
</organism>
<dbReference type="RefSeq" id="WP_188522954.1">
    <property type="nucleotide sequence ID" value="NZ_BMDG01000004.1"/>
</dbReference>
<dbReference type="Proteomes" id="UP000632535">
    <property type="component" value="Unassembled WGS sequence"/>
</dbReference>
<accession>A0ABQ2B787</accession>
<dbReference type="SUPFAM" id="SSF55729">
    <property type="entry name" value="Acyl-CoA N-acyltransferases (Nat)"/>
    <property type="match status" value="1"/>
</dbReference>
<keyword evidence="1" id="KW-0808">Transferase</keyword>
<dbReference type="PROSITE" id="PS51186">
    <property type="entry name" value="GNAT"/>
    <property type="match status" value="1"/>
</dbReference>
<evidence type="ECO:0000256" key="1">
    <source>
        <dbReference type="ARBA" id="ARBA00022679"/>
    </source>
</evidence>
<dbReference type="Pfam" id="PF00583">
    <property type="entry name" value="Acetyltransf_1"/>
    <property type="match status" value="1"/>
</dbReference>
<dbReference type="CDD" id="cd04301">
    <property type="entry name" value="NAT_SF"/>
    <property type="match status" value="1"/>
</dbReference>
<dbReference type="InterPro" id="IPR016181">
    <property type="entry name" value="Acyl_CoA_acyltransferase"/>
</dbReference>
<comment type="caution">
    <text evidence="5">The sequence shown here is derived from an EMBL/GenBank/DDBJ whole genome shotgun (WGS) entry which is preliminary data.</text>
</comment>
<evidence type="ECO:0000313" key="5">
    <source>
        <dbReference type="EMBL" id="GGI07016.1"/>
    </source>
</evidence>
<evidence type="ECO:0000256" key="2">
    <source>
        <dbReference type="ARBA" id="ARBA00023315"/>
    </source>
</evidence>
<dbReference type="InterPro" id="IPR050832">
    <property type="entry name" value="Bact_Acetyltransf"/>
</dbReference>
<dbReference type="EMBL" id="BMDG01000004">
    <property type="protein sequence ID" value="GGI07016.1"/>
    <property type="molecule type" value="Genomic_DNA"/>
</dbReference>
<reference evidence="6" key="1">
    <citation type="journal article" date="2019" name="Int. J. Syst. Evol. Microbiol.">
        <title>The Global Catalogue of Microorganisms (GCM) 10K type strain sequencing project: providing services to taxonomists for standard genome sequencing and annotation.</title>
        <authorList>
            <consortium name="The Broad Institute Genomics Platform"/>
            <consortium name="The Broad Institute Genome Sequencing Center for Infectious Disease"/>
            <person name="Wu L."/>
            <person name="Ma J."/>
        </authorList>
    </citation>
    <scope>NUCLEOTIDE SEQUENCE [LARGE SCALE GENOMIC DNA]</scope>
    <source>
        <strain evidence="6">CCM 8653</strain>
    </source>
</reference>
<sequence length="243" mass="25379">MRAAVEIRAVEADDLAAVASLAAEAVEESPTSVQAAQAEPGRLVEHLSVLLAAGGNVLVAAHEGEACGFLVVRMIEPLLFAPTSSAYVDALYVTPEARRRGVGHALLASASSLAAEKGAEHVYCAPAPGARGMQRFFARLGFAPASGHRVVPTAALQRRLAQEGPQSPRGTRLSRREATRAAIEDLVARRRRARDAGLPTGPVDLRDFQAQREAMLEAASAPHAGTRDGAVLDPVGRGESLGS</sequence>
<proteinExistence type="predicted"/>
<gene>
    <name evidence="5" type="ORF">GCM10007368_14050</name>
</gene>
<evidence type="ECO:0000259" key="4">
    <source>
        <dbReference type="PROSITE" id="PS51186"/>
    </source>
</evidence>
<dbReference type="InterPro" id="IPR000182">
    <property type="entry name" value="GNAT_dom"/>
</dbReference>
<name>A0ABQ2B787_9MICO</name>
<evidence type="ECO:0000256" key="3">
    <source>
        <dbReference type="SAM" id="MobiDB-lite"/>
    </source>
</evidence>
<feature type="domain" description="N-acetyltransferase" evidence="4">
    <location>
        <begin position="5"/>
        <end position="163"/>
    </location>
</feature>
<keyword evidence="2" id="KW-0012">Acyltransferase</keyword>